<dbReference type="GO" id="GO:0005524">
    <property type="term" value="F:ATP binding"/>
    <property type="evidence" value="ECO:0007669"/>
    <property type="project" value="UniProtKB-KW"/>
</dbReference>
<proteinExistence type="predicted"/>
<evidence type="ECO:0000313" key="7">
    <source>
        <dbReference type="EMBL" id="KAB1226926.1"/>
    </source>
</evidence>
<evidence type="ECO:0000313" key="8">
    <source>
        <dbReference type="Proteomes" id="UP000516437"/>
    </source>
</evidence>
<sequence>MTPYHNAATLSQIDPKPPFSAAFRGNSYCWGWVSIVMGASFGILTSLLVAKLGQARYMCVIGRSSVVPTWSARVHSWTSTPVNASAFLGLLSKKVRKTFHTVEKAFGIRLSKKAVYAQVLLAPKLQYHNRSRVPTECPTMGQWNFNNKQHNQILNRMPFVSDPASVIKSRFGFQDHSSADSVQLVRSSPYLPKSASKENLAQSSLAVRSISNWVAEDGGNSVSVVLSSQSFEFCDDPSFCKDHNVQVIIRIRPLSSTEISLQGYSKCVQHERYQTITWTGHPESRFTFDIVADENVSQTGSGKTHTMLGDIEGGTRRHGVNCRMTPRVFEHLFSRMQKEKDARENVS</sequence>
<organism evidence="7 8">
    <name type="scientific">Morella rubra</name>
    <name type="common">Chinese bayberry</name>
    <dbReference type="NCBI Taxonomy" id="262757"/>
    <lineage>
        <taxon>Eukaryota</taxon>
        <taxon>Viridiplantae</taxon>
        <taxon>Streptophyta</taxon>
        <taxon>Embryophyta</taxon>
        <taxon>Tracheophyta</taxon>
        <taxon>Spermatophyta</taxon>
        <taxon>Magnoliopsida</taxon>
        <taxon>eudicotyledons</taxon>
        <taxon>Gunneridae</taxon>
        <taxon>Pentapetalae</taxon>
        <taxon>rosids</taxon>
        <taxon>fabids</taxon>
        <taxon>Fagales</taxon>
        <taxon>Myricaceae</taxon>
        <taxon>Morella</taxon>
    </lineage>
</organism>
<dbReference type="PANTHER" id="PTHR37739:SF14">
    <property type="entry name" value="KINESIN-LIKE PROTEIN KIN-12E"/>
    <property type="match status" value="1"/>
</dbReference>
<dbReference type="Gene3D" id="3.40.850.10">
    <property type="entry name" value="Kinesin motor domain"/>
    <property type="match status" value="2"/>
</dbReference>
<accession>A0A6A1WQM6</accession>
<keyword evidence="8" id="KW-1185">Reference proteome</keyword>
<evidence type="ECO:0000256" key="2">
    <source>
        <dbReference type="ARBA" id="ARBA00022741"/>
    </source>
</evidence>
<keyword evidence="3" id="KW-0067">ATP-binding</keyword>
<keyword evidence="2" id="KW-0547">Nucleotide-binding</keyword>
<dbReference type="AlphaFoldDB" id="A0A6A1WQM6"/>
<evidence type="ECO:0000256" key="6">
    <source>
        <dbReference type="SAM" id="Phobius"/>
    </source>
</evidence>
<dbReference type="GO" id="GO:0005874">
    <property type="term" value="C:microtubule"/>
    <property type="evidence" value="ECO:0007669"/>
    <property type="project" value="UniProtKB-KW"/>
</dbReference>
<evidence type="ECO:0000256" key="4">
    <source>
        <dbReference type="ARBA" id="ARBA00023054"/>
    </source>
</evidence>
<protein>
    <submittedName>
        <fullName evidence="7">Phragmoplast orienting kinesin-1</fullName>
    </submittedName>
</protein>
<dbReference type="PANTHER" id="PTHR37739">
    <property type="entry name" value="KINESIN-LIKE PROTEIN KIN-12D"/>
    <property type="match status" value="1"/>
</dbReference>
<keyword evidence="1" id="KW-0493">Microtubule</keyword>
<feature type="transmembrane region" description="Helical" evidence="6">
    <location>
        <begin position="30"/>
        <end position="50"/>
    </location>
</feature>
<dbReference type="InterPro" id="IPR027417">
    <property type="entry name" value="P-loop_NTPase"/>
</dbReference>
<evidence type="ECO:0000256" key="5">
    <source>
        <dbReference type="ARBA" id="ARBA00023175"/>
    </source>
</evidence>
<keyword evidence="5" id="KW-0505">Motor protein</keyword>
<reference evidence="7 8" key="1">
    <citation type="journal article" date="2019" name="Plant Biotechnol. J.">
        <title>The red bayberry genome and genetic basis of sex determination.</title>
        <authorList>
            <person name="Jia H.M."/>
            <person name="Jia H.J."/>
            <person name="Cai Q.L."/>
            <person name="Wang Y."/>
            <person name="Zhao H.B."/>
            <person name="Yang W.F."/>
            <person name="Wang G.Y."/>
            <person name="Li Y.H."/>
            <person name="Zhan D.L."/>
            <person name="Shen Y.T."/>
            <person name="Niu Q.F."/>
            <person name="Chang L."/>
            <person name="Qiu J."/>
            <person name="Zhao L."/>
            <person name="Xie H.B."/>
            <person name="Fu W.Y."/>
            <person name="Jin J."/>
            <person name="Li X.W."/>
            <person name="Jiao Y."/>
            <person name="Zhou C.C."/>
            <person name="Tu T."/>
            <person name="Chai C.Y."/>
            <person name="Gao J.L."/>
            <person name="Fan L.J."/>
            <person name="van de Weg E."/>
            <person name="Wang J.Y."/>
            <person name="Gao Z.S."/>
        </authorList>
    </citation>
    <scope>NUCLEOTIDE SEQUENCE [LARGE SCALE GENOMIC DNA]</scope>
    <source>
        <tissue evidence="7">Leaves</tissue>
    </source>
</reference>
<dbReference type="InterPro" id="IPR044986">
    <property type="entry name" value="KIF15/KIN-12"/>
</dbReference>
<evidence type="ECO:0000256" key="1">
    <source>
        <dbReference type="ARBA" id="ARBA00022701"/>
    </source>
</evidence>
<keyword evidence="4" id="KW-0175">Coiled coil</keyword>
<dbReference type="OrthoDB" id="3176171at2759"/>
<keyword evidence="6" id="KW-0812">Transmembrane</keyword>
<dbReference type="InterPro" id="IPR036961">
    <property type="entry name" value="Kinesin_motor_dom_sf"/>
</dbReference>
<dbReference type="SUPFAM" id="SSF52540">
    <property type="entry name" value="P-loop containing nucleoside triphosphate hydrolases"/>
    <property type="match status" value="1"/>
</dbReference>
<dbReference type="EMBL" id="RXIC02000019">
    <property type="protein sequence ID" value="KAB1226926.1"/>
    <property type="molecule type" value="Genomic_DNA"/>
</dbReference>
<dbReference type="Proteomes" id="UP000516437">
    <property type="component" value="Chromosome 1"/>
</dbReference>
<name>A0A6A1WQM6_9ROSI</name>
<comment type="caution">
    <text evidence="7">The sequence shown here is derived from an EMBL/GenBank/DDBJ whole genome shotgun (WGS) entry which is preliminary data.</text>
</comment>
<keyword evidence="6" id="KW-0472">Membrane</keyword>
<gene>
    <name evidence="7" type="ORF">CJ030_MR1G003956</name>
</gene>
<evidence type="ECO:0000256" key="3">
    <source>
        <dbReference type="ARBA" id="ARBA00022840"/>
    </source>
</evidence>
<keyword evidence="6" id="KW-1133">Transmembrane helix</keyword>
<dbReference type="Gene3D" id="1.20.1740.10">
    <property type="entry name" value="Amino acid/polyamine transporter I"/>
    <property type="match status" value="1"/>
</dbReference>